<gene>
    <name evidence="1" type="ORF">A2777_00420</name>
</gene>
<evidence type="ECO:0000313" key="2">
    <source>
        <dbReference type="Proteomes" id="UP000177354"/>
    </source>
</evidence>
<reference evidence="1 2" key="1">
    <citation type="journal article" date="2016" name="Nat. Commun.">
        <title>Thousands of microbial genomes shed light on interconnected biogeochemical processes in an aquifer system.</title>
        <authorList>
            <person name="Anantharaman K."/>
            <person name="Brown C.T."/>
            <person name="Hug L.A."/>
            <person name="Sharon I."/>
            <person name="Castelle C.J."/>
            <person name="Probst A.J."/>
            <person name="Thomas B.C."/>
            <person name="Singh A."/>
            <person name="Wilkins M.J."/>
            <person name="Karaoz U."/>
            <person name="Brodie E.L."/>
            <person name="Williams K.H."/>
            <person name="Hubbard S.S."/>
            <person name="Banfield J.F."/>
        </authorList>
    </citation>
    <scope>NUCLEOTIDE SEQUENCE [LARGE SCALE GENOMIC DNA]</scope>
</reference>
<protein>
    <submittedName>
        <fullName evidence="1">Uncharacterized protein</fullName>
    </submittedName>
</protein>
<accession>A0A1F5YZM7</accession>
<evidence type="ECO:0000313" key="1">
    <source>
        <dbReference type="EMBL" id="OGG05631.1"/>
    </source>
</evidence>
<dbReference type="EMBL" id="MFJF01000028">
    <property type="protein sequence ID" value="OGG05631.1"/>
    <property type="molecule type" value="Genomic_DNA"/>
</dbReference>
<dbReference type="AlphaFoldDB" id="A0A1F5YZM7"/>
<comment type="caution">
    <text evidence="1">The sequence shown here is derived from an EMBL/GenBank/DDBJ whole genome shotgun (WGS) entry which is preliminary data.</text>
</comment>
<dbReference type="Proteomes" id="UP000177354">
    <property type="component" value="Unassembled WGS sequence"/>
</dbReference>
<name>A0A1F5YZM7_9BACT</name>
<proteinExistence type="predicted"/>
<sequence>MAYKLSFILFLLMIVIYSPVGINKTNAQLSPYSPIPPGSAKICTLDFQRPNTHNNCVGCLMSYRTELRQAYNIANHQSCSDQQIVNHWCNGGLGLQAIADCNALRYGICSQPPDRPCLTPTIPPGPPTLTPTPPATVNTGANPRGCGILYTAGVPSCWCNNGGGQGLCGNLPLDGPGGCRDLCERGLFTGPKGFTHCFIMKNGQECRSNDDGTYNYCLNRCLPGSPGFSQTIGCEYPNKTIFSTARFDTSCIISLSNSSNNNFFRIFQNWLTGLINKTDISDFVSTVIRVPGLQKAECNPRKENCNFE</sequence>
<organism evidence="1 2">
    <name type="scientific">Candidatus Gottesmanbacteria bacterium RIFCSPHIGHO2_01_FULL_40_15</name>
    <dbReference type="NCBI Taxonomy" id="1798376"/>
    <lineage>
        <taxon>Bacteria</taxon>
        <taxon>Candidatus Gottesmaniibacteriota</taxon>
    </lineage>
</organism>